<organism evidence="1 2">
    <name type="scientific">Theileria equi strain WA</name>
    <dbReference type="NCBI Taxonomy" id="1537102"/>
    <lineage>
        <taxon>Eukaryota</taxon>
        <taxon>Sar</taxon>
        <taxon>Alveolata</taxon>
        <taxon>Apicomplexa</taxon>
        <taxon>Aconoidasida</taxon>
        <taxon>Piroplasmida</taxon>
        <taxon>Theileriidae</taxon>
        <taxon>Theileria</taxon>
    </lineage>
</organism>
<reference evidence="1 2" key="1">
    <citation type="journal article" date="2012" name="BMC Genomics">
        <title>Comparative genomic analysis and phylogenetic position of Theileria equi.</title>
        <authorList>
            <person name="Kappmeyer L.S."/>
            <person name="Thiagarajan M."/>
            <person name="Herndon D.R."/>
            <person name="Ramsay J.D."/>
            <person name="Caler E."/>
            <person name="Djikeng A."/>
            <person name="Gillespie J.J."/>
            <person name="Lau A.O."/>
            <person name="Roalson E.H."/>
            <person name="Silva J.C."/>
            <person name="Silva M.G."/>
            <person name="Suarez C.E."/>
            <person name="Ueti M.W."/>
            <person name="Nene V.M."/>
            <person name="Mealey R.H."/>
            <person name="Knowles D.P."/>
            <person name="Brayton K.A."/>
        </authorList>
    </citation>
    <scope>NUCLEOTIDE SEQUENCE [LARGE SCALE GENOMIC DNA]</scope>
    <source>
        <strain evidence="1 2">WA</strain>
    </source>
</reference>
<dbReference type="GeneID" id="15806783"/>
<sequence>MMLERKSQIENLKREFPNLRSWGFRPVLFTLPISGFFGDSSCLLEITIPRKYPKQRVSFKLLNPIPHKWSKFDAIECPDSLYGKPIVDAIWAIVSNFNDYEKYCRGNAVELKISKEQPKMGILEQYGKGTDPKNEIHENILKAINSPPKGPIRRIINATDNEIDHMLKSDDAIRTIIYNTDEINDVLIQVKRTLLKNEEAVNNILQSLNKRESLTASVRETIDLIKKTGYSNINNSIASKSGIIDKIQAEVEKLSVQVSENEKMIESGHLHYENTRDHLLELRGKINRLSVLHISISNSC</sequence>
<dbReference type="Proteomes" id="UP000031512">
    <property type="component" value="Chromosome 1"/>
</dbReference>
<evidence type="ECO:0000313" key="1">
    <source>
        <dbReference type="EMBL" id="AFZ79078.1"/>
    </source>
</evidence>
<evidence type="ECO:0000313" key="2">
    <source>
        <dbReference type="Proteomes" id="UP000031512"/>
    </source>
</evidence>
<dbReference type="EMBL" id="CP001669">
    <property type="protein sequence ID" value="AFZ79078.1"/>
    <property type="molecule type" value="Genomic_DNA"/>
</dbReference>
<gene>
    <name evidence="1" type="ORF">BEWA_019230</name>
</gene>
<accession>L0AV09</accession>
<dbReference type="OrthoDB" id="360199at2759"/>
<dbReference type="RefSeq" id="XP_004828744.1">
    <property type="nucleotide sequence ID" value="XM_004828687.1"/>
</dbReference>
<dbReference type="VEuPathDB" id="PiroplasmaDB:BEWA_019230"/>
<dbReference type="eggNOG" id="ENOG502QXDW">
    <property type="taxonomic scope" value="Eukaryota"/>
</dbReference>
<keyword evidence="2" id="KW-1185">Reference proteome</keyword>
<dbReference type="AlphaFoldDB" id="L0AV09"/>
<name>L0AV09_THEEQ</name>
<dbReference type="KEGG" id="beq:BEWA_019230"/>
<proteinExistence type="predicted"/>
<protein>
    <submittedName>
        <fullName evidence="1">Uncharacterized protein</fullName>
    </submittedName>
</protein>